<reference evidence="1" key="1">
    <citation type="submission" date="2020-05" db="EMBL/GenBank/DDBJ databases">
        <authorList>
            <person name="Chiriac C."/>
            <person name="Salcher M."/>
            <person name="Ghai R."/>
            <person name="Kavagutti S V."/>
        </authorList>
    </citation>
    <scope>NUCLEOTIDE SEQUENCE</scope>
</reference>
<dbReference type="EMBL" id="LR797147">
    <property type="protein sequence ID" value="CAB4190347.1"/>
    <property type="molecule type" value="Genomic_DNA"/>
</dbReference>
<name>A0A6J5R7I6_9CAUD</name>
<organism evidence="1">
    <name type="scientific">uncultured Caudovirales phage</name>
    <dbReference type="NCBI Taxonomy" id="2100421"/>
    <lineage>
        <taxon>Viruses</taxon>
        <taxon>Duplodnaviria</taxon>
        <taxon>Heunggongvirae</taxon>
        <taxon>Uroviricota</taxon>
        <taxon>Caudoviricetes</taxon>
        <taxon>Peduoviridae</taxon>
        <taxon>Maltschvirus</taxon>
        <taxon>Maltschvirus maltsch</taxon>
    </lineage>
</organism>
<evidence type="ECO:0000313" key="1">
    <source>
        <dbReference type="EMBL" id="CAB4190347.1"/>
    </source>
</evidence>
<proteinExistence type="predicted"/>
<sequence length="150" mass="16803">MLSPEFLQPIFDRVATHFLSMTHPSSAPDKSMCYYRDENTGERCFIGALIQDKDYIPTIEGLSIRSHHTGYRPVGTRGMLEVAVVRGLNALGIEIDDLNDDIRDTLDELQVIHDGWGEAKYGRESVTRRLIEFAEAFKLSTAALTAEVVS</sequence>
<protein>
    <submittedName>
        <fullName evidence="1">Uncharacterized protein</fullName>
    </submittedName>
</protein>
<gene>
    <name evidence="1" type="ORF">UFOVP1202_47</name>
</gene>
<accession>A0A6J5R7I6</accession>